<sequence>MPATLIVQFCPCRRHCTVATACVLPLSSLPSQLSPLPRKPISALLPATPTILTFRHAADDVSFSAHPSQASSPTVAKRLPRLVVFCFVASPRSDRRPNLPAKSRKPSRVLPCPARTRSLSLLKTEPSPCSILLRDAPEPSSARCAQSTDPAVQAIAAAPPPCRSSPPLLFFQPPSIPKLLTAGVVT</sequence>
<proteinExistence type="predicted"/>
<gene>
    <name evidence="1" type="ORF">M0R45_030932</name>
</gene>
<dbReference type="AlphaFoldDB" id="A0AAW1WG14"/>
<dbReference type="EMBL" id="JBEDUW010000006">
    <property type="protein sequence ID" value="KAK9922469.1"/>
    <property type="molecule type" value="Genomic_DNA"/>
</dbReference>
<dbReference type="Proteomes" id="UP001457282">
    <property type="component" value="Unassembled WGS sequence"/>
</dbReference>
<evidence type="ECO:0000313" key="1">
    <source>
        <dbReference type="EMBL" id="KAK9922469.1"/>
    </source>
</evidence>
<accession>A0AAW1WG14</accession>
<protein>
    <submittedName>
        <fullName evidence="1">Uncharacterized protein</fullName>
    </submittedName>
</protein>
<evidence type="ECO:0000313" key="2">
    <source>
        <dbReference type="Proteomes" id="UP001457282"/>
    </source>
</evidence>
<comment type="caution">
    <text evidence="1">The sequence shown here is derived from an EMBL/GenBank/DDBJ whole genome shotgun (WGS) entry which is preliminary data.</text>
</comment>
<organism evidence="1 2">
    <name type="scientific">Rubus argutus</name>
    <name type="common">Southern blackberry</name>
    <dbReference type="NCBI Taxonomy" id="59490"/>
    <lineage>
        <taxon>Eukaryota</taxon>
        <taxon>Viridiplantae</taxon>
        <taxon>Streptophyta</taxon>
        <taxon>Embryophyta</taxon>
        <taxon>Tracheophyta</taxon>
        <taxon>Spermatophyta</taxon>
        <taxon>Magnoliopsida</taxon>
        <taxon>eudicotyledons</taxon>
        <taxon>Gunneridae</taxon>
        <taxon>Pentapetalae</taxon>
        <taxon>rosids</taxon>
        <taxon>fabids</taxon>
        <taxon>Rosales</taxon>
        <taxon>Rosaceae</taxon>
        <taxon>Rosoideae</taxon>
        <taxon>Rosoideae incertae sedis</taxon>
        <taxon>Rubus</taxon>
    </lineage>
</organism>
<reference evidence="1 2" key="1">
    <citation type="journal article" date="2023" name="G3 (Bethesda)">
        <title>A chromosome-length genome assembly and annotation of blackberry (Rubus argutus, cv. 'Hillquist').</title>
        <authorList>
            <person name="Bruna T."/>
            <person name="Aryal R."/>
            <person name="Dudchenko O."/>
            <person name="Sargent D.J."/>
            <person name="Mead D."/>
            <person name="Buti M."/>
            <person name="Cavallini A."/>
            <person name="Hytonen T."/>
            <person name="Andres J."/>
            <person name="Pham M."/>
            <person name="Weisz D."/>
            <person name="Mascagni F."/>
            <person name="Usai G."/>
            <person name="Natali L."/>
            <person name="Bassil N."/>
            <person name="Fernandez G.E."/>
            <person name="Lomsadze A."/>
            <person name="Armour M."/>
            <person name="Olukolu B."/>
            <person name="Poorten T."/>
            <person name="Britton C."/>
            <person name="Davik J."/>
            <person name="Ashrafi H."/>
            <person name="Aiden E.L."/>
            <person name="Borodovsky M."/>
            <person name="Worthington M."/>
        </authorList>
    </citation>
    <scope>NUCLEOTIDE SEQUENCE [LARGE SCALE GENOMIC DNA]</scope>
    <source>
        <strain evidence="1">PI 553951</strain>
    </source>
</reference>
<keyword evidence="2" id="KW-1185">Reference proteome</keyword>
<name>A0AAW1WG14_RUBAR</name>